<keyword evidence="1" id="KW-0812">Transmembrane</keyword>
<accession>A0A0L8GJI9</accession>
<feature type="transmembrane region" description="Helical" evidence="1">
    <location>
        <begin position="337"/>
        <end position="358"/>
    </location>
</feature>
<feature type="signal peptide" evidence="2">
    <location>
        <begin position="1"/>
        <end position="24"/>
    </location>
</feature>
<keyword evidence="1" id="KW-1133">Transmembrane helix</keyword>
<keyword evidence="1" id="KW-0472">Membrane</keyword>
<dbReference type="OrthoDB" id="10318849at2759"/>
<sequence>MSQFFSNQLLLMLFACYFIKKSYSIASKSRTYFAKINEQVEIVYEFYDGEKLREWVVSGLSLGNCSFTRPLEDDSFKINSISCSTATSTLKLTLLANKRLTFICFTNSCSPTPFVVEPMHNGGETNLESLSGSSQAFTERNFTLVCDIGDSPEVRWYLRKSGMLLATFINCERMPGTISRFYSPTRFACNLISKKSTIEFGPVNLKDGNFTIVCTTNNHGSEFKVTTIDSRNLTVYDAGTITVTGDRVATLLCPLEEGDALSMWKGNDSIIGNCSGGFQPVHSQYETMDITCAPGGSILKLFLPSNTTELDVQCESYSKKRRVYKLIHKEGFKVENIVIIILAIILLLIFIANFVCFMTKPGREFCIQQALLSTTNDPDFESVTEDSDKSDTSKNM</sequence>
<evidence type="ECO:0000256" key="1">
    <source>
        <dbReference type="SAM" id="Phobius"/>
    </source>
</evidence>
<evidence type="ECO:0000256" key="2">
    <source>
        <dbReference type="SAM" id="SignalP"/>
    </source>
</evidence>
<gene>
    <name evidence="3" type="ORF">OCBIM_22032420mg</name>
</gene>
<keyword evidence="2" id="KW-0732">Signal</keyword>
<dbReference type="EMBL" id="KQ421533">
    <property type="protein sequence ID" value="KOF77162.1"/>
    <property type="molecule type" value="Genomic_DNA"/>
</dbReference>
<proteinExistence type="predicted"/>
<dbReference type="AlphaFoldDB" id="A0A0L8GJI9"/>
<evidence type="ECO:0008006" key="4">
    <source>
        <dbReference type="Google" id="ProtNLM"/>
    </source>
</evidence>
<dbReference type="KEGG" id="obi:106876421"/>
<evidence type="ECO:0000313" key="3">
    <source>
        <dbReference type="EMBL" id="KOF77162.1"/>
    </source>
</evidence>
<reference evidence="3" key="1">
    <citation type="submission" date="2015-07" db="EMBL/GenBank/DDBJ databases">
        <title>MeaNS - Measles Nucleotide Surveillance Program.</title>
        <authorList>
            <person name="Tran T."/>
            <person name="Druce J."/>
        </authorList>
    </citation>
    <scope>NUCLEOTIDE SEQUENCE</scope>
    <source>
        <strain evidence="3">UCB-OBI-ISO-001</strain>
        <tissue evidence="3">Gonad</tissue>
    </source>
</reference>
<name>A0A0L8GJI9_OCTBM</name>
<protein>
    <recommendedName>
        <fullName evidence="4">Ig-like domain-containing protein</fullName>
    </recommendedName>
</protein>
<organism evidence="3">
    <name type="scientific">Octopus bimaculoides</name>
    <name type="common">California two-spotted octopus</name>
    <dbReference type="NCBI Taxonomy" id="37653"/>
    <lineage>
        <taxon>Eukaryota</taxon>
        <taxon>Metazoa</taxon>
        <taxon>Spiralia</taxon>
        <taxon>Lophotrochozoa</taxon>
        <taxon>Mollusca</taxon>
        <taxon>Cephalopoda</taxon>
        <taxon>Coleoidea</taxon>
        <taxon>Octopodiformes</taxon>
        <taxon>Octopoda</taxon>
        <taxon>Incirrata</taxon>
        <taxon>Octopodidae</taxon>
        <taxon>Octopus</taxon>
    </lineage>
</organism>
<feature type="chain" id="PRO_5005583044" description="Ig-like domain-containing protein" evidence="2">
    <location>
        <begin position="25"/>
        <end position="396"/>
    </location>
</feature>